<gene>
    <name evidence="1" type="ORF">Gotri_027838</name>
</gene>
<dbReference type="AlphaFoldDB" id="A0A7J9FVJ2"/>
<dbReference type="Proteomes" id="UP000593568">
    <property type="component" value="Unassembled WGS sequence"/>
</dbReference>
<comment type="caution">
    <text evidence="1">The sequence shown here is derived from an EMBL/GenBank/DDBJ whole genome shotgun (WGS) entry which is preliminary data.</text>
</comment>
<protein>
    <submittedName>
        <fullName evidence="1">Uncharacterized protein</fullName>
    </submittedName>
</protein>
<accession>A0A7J9FVJ2</accession>
<evidence type="ECO:0000313" key="2">
    <source>
        <dbReference type="Proteomes" id="UP000593568"/>
    </source>
</evidence>
<sequence>MKLWRLPRQFSKLLTSLGAPWNVAPLPPPSQPRQ</sequence>
<dbReference type="EMBL" id="JABEZW010228749">
    <property type="protein sequence ID" value="MBA0788954.1"/>
    <property type="molecule type" value="Genomic_DNA"/>
</dbReference>
<keyword evidence="2" id="KW-1185">Reference proteome</keyword>
<evidence type="ECO:0000313" key="1">
    <source>
        <dbReference type="EMBL" id="MBA0788954.1"/>
    </source>
</evidence>
<name>A0A7J9FVJ2_9ROSI</name>
<proteinExistence type="predicted"/>
<reference evidence="1 2" key="1">
    <citation type="journal article" date="2019" name="Genome Biol. Evol.">
        <title>Insights into the evolution of the New World diploid cottons (Gossypium, subgenus Houzingenia) based on genome sequencing.</title>
        <authorList>
            <person name="Grover C.E."/>
            <person name="Arick M.A. 2nd"/>
            <person name="Thrash A."/>
            <person name="Conover J.L."/>
            <person name="Sanders W.S."/>
            <person name="Peterson D.G."/>
            <person name="Frelichowski J.E."/>
            <person name="Scheffler J.A."/>
            <person name="Scheffler B.E."/>
            <person name="Wendel J.F."/>
        </authorList>
    </citation>
    <scope>NUCLEOTIDE SEQUENCE [LARGE SCALE GENOMIC DNA]</scope>
    <source>
        <strain evidence="1">8</strain>
        <tissue evidence="1">Leaf</tissue>
    </source>
</reference>
<organism evidence="1 2">
    <name type="scientific">Gossypium trilobum</name>
    <dbReference type="NCBI Taxonomy" id="34281"/>
    <lineage>
        <taxon>Eukaryota</taxon>
        <taxon>Viridiplantae</taxon>
        <taxon>Streptophyta</taxon>
        <taxon>Embryophyta</taxon>
        <taxon>Tracheophyta</taxon>
        <taxon>Spermatophyta</taxon>
        <taxon>Magnoliopsida</taxon>
        <taxon>eudicotyledons</taxon>
        <taxon>Gunneridae</taxon>
        <taxon>Pentapetalae</taxon>
        <taxon>rosids</taxon>
        <taxon>malvids</taxon>
        <taxon>Malvales</taxon>
        <taxon>Malvaceae</taxon>
        <taxon>Malvoideae</taxon>
        <taxon>Gossypium</taxon>
    </lineage>
</organism>